<dbReference type="EMBL" id="FNUL01000023">
    <property type="protein sequence ID" value="SEG07506.1"/>
    <property type="molecule type" value="Genomic_DNA"/>
</dbReference>
<evidence type="ECO:0000256" key="1">
    <source>
        <dbReference type="ARBA" id="ARBA00022729"/>
    </source>
</evidence>
<dbReference type="SUPFAM" id="SSF53850">
    <property type="entry name" value="Periplasmic binding protein-like II"/>
    <property type="match status" value="1"/>
</dbReference>
<dbReference type="SMART" id="SM00062">
    <property type="entry name" value="PBPb"/>
    <property type="match status" value="1"/>
</dbReference>
<proteinExistence type="predicted"/>
<protein>
    <submittedName>
        <fullName evidence="3">L-cystine transport system substrate-binding protein</fullName>
    </submittedName>
</protein>
<name>A0A1H5X8B3_9FIRM</name>
<accession>A0A1H5X8B3</accession>
<reference evidence="3 4" key="1">
    <citation type="submission" date="2016-10" db="EMBL/GenBank/DDBJ databases">
        <authorList>
            <person name="de Groot N.N."/>
        </authorList>
    </citation>
    <scope>NUCLEOTIDE SEQUENCE [LARGE SCALE GENOMIC DNA]</scope>
    <source>
        <strain evidence="3 4">D15d</strain>
    </source>
</reference>
<dbReference type="RefSeq" id="WP_103953540.1">
    <property type="nucleotide sequence ID" value="NZ_FNUL01000023.1"/>
</dbReference>
<dbReference type="Gene3D" id="3.40.190.10">
    <property type="entry name" value="Periplasmic binding protein-like II"/>
    <property type="match status" value="2"/>
</dbReference>
<dbReference type="PANTHER" id="PTHR35936">
    <property type="entry name" value="MEMBRANE-BOUND LYTIC MUREIN TRANSGLYCOSYLASE F"/>
    <property type="match status" value="1"/>
</dbReference>
<dbReference type="Proteomes" id="UP000236726">
    <property type="component" value="Unassembled WGS sequence"/>
</dbReference>
<keyword evidence="1" id="KW-0732">Signal</keyword>
<feature type="domain" description="Solute-binding protein family 3/N-terminal" evidence="2">
    <location>
        <begin position="44"/>
        <end position="278"/>
    </location>
</feature>
<sequence>MFKRENLKKKSLLRKVTALGLTLTLLPGVLTGCSTKSEASDVKKIVIGSGNSYNPYCYIDESGNAVGYEYDVLAAIDELLPQYEFEYKSMAFDQILLSLDSGKIDVAAHQYEYTDERASKYLFSDESYTSYITYISVLSDDNEINGLEDLAGQRVRAGGSTSATTQILKKWNADHPGKEIIIVNAESSTDEEAVAALKNGADRATVLKKSDLAKYNANYSDDGNDWIKIVGEPVNDSQTYYLYKQGDDELKEAIDGALKTLKENGTLSELAIKWVGYDVTESE</sequence>
<dbReference type="PANTHER" id="PTHR35936:SF18">
    <property type="entry name" value="L-CYSTINE-BINDING PROTEIN TCYJ"/>
    <property type="match status" value="1"/>
</dbReference>
<keyword evidence="4" id="KW-1185">Reference proteome</keyword>
<dbReference type="PROSITE" id="PS51257">
    <property type="entry name" value="PROKAR_LIPOPROTEIN"/>
    <property type="match status" value="1"/>
</dbReference>
<dbReference type="Pfam" id="PF00497">
    <property type="entry name" value="SBP_bac_3"/>
    <property type="match status" value="1"/>
</dbReference>
<evidence type="ECO:0000313" key="4">
    <source>
        <dbReference type="Proteomes" id="UP000236726"/>
    </source>
</evidence>
<evidence type="ECO:0000313" key="3">
    <source>
        <dbReference type="EMBL" id="SEG07506.1"/>
    </source>
</evidence>
<dbReference type="AlphaFoldDB" id="A0A1H5X8B3"/>
<organism evidence="3 4">
    <name type="scientific">Lachnospira multipara</name>
    <dbReference type="NCBI Taxonomy" id="28051"/>
    <lineage>
        <taxon>Bacteria</taxon>
        <taxon>Bacillati</taxon>
        <taxon>Bacillota</taxon>
        <taxon>Clostridia</taxon>
        <taxon>Lachnospirales</taxon>
        <taxon>Lachnospiraceae</taxon>
        <taxon>Lachnospira</taxon>
    </lineage>
</organism>
<gene>
    <name evidence="3" type="ORF">SAMN05216537_12311</name>
</gene>
<evidence type="ECO:0000259" key="2">
    <source>
        <dbReference type="SMART" id="SM00062"/>
    </source>
</evidence>
<dbReference type="InterPro" id="IPR001638">
    <property type="entry name" value="Solute-binding_3/MltF_N"/>
</dbReference>